<evidence type="ECO:0000256" key="5">
    <source>
        <dbReference type="ARBA" id="ARBA00035648"/>
    </source>
</evidence>
<evidence type="ECO:0000259" key="6">
    <source>
        <dbReference type="Pfam" id="PF03755"/>
    </source>
</evidence>
<dbReference type="EMBL" id="JAVDBT010000003">
    <property type="protein sequence ID" value="MDQ2065624.1"/>
    <property type="molecule type" value="Genomic_DNA"/>
</dbReference>
<gene>
    <name evidence="8" type="ORF">Q9295_04510</name>
</gene>
<dbReference type="PANTHER" id="PTHR30636">
    <property type="entry name" value="UPF0701 PROTEIN YICC"/>
    <property type="match status" value="1"/>
</dbReference>
<evidence type="ECO:0000313" key="9">
    <source>
        <dbReference type="Proteomes" id="UP001239680"/>
    </source>
</evidence>
<organism evidence="8 9">
    <name type="scientific">Pseudogemmobacter lacusdianii</name>
    <dbReference type="NCBI Taxonomy" id="3069608"/>
    <lineage>
        <taxon>Bacteria</taxon>
        <taxon>Pseudomonadati</taxon>
        <taxon>Pseudomonadota</taxon>
        <taxon>Alphaproteobacteria</taxon>
        <taxon>Rhodobacterales</taxon>
        <taxon>Paracoccaceae</taxon>
        <taxon>Pseudogemmobacter</taxon>
    </lineage>
</organism>
<name>A0ABU0VV85_9RHOB</name>
<dbReference type="Pfam" id="PF08340">
    <property type="entry name" value="YicC-like_C"/>
    <property type="match status" value="1"/>
</dbReference>
<protein>
    <submittedName>
        <fullName evidence="8">YicC/YloC family endoribonuclease</fullName>
        <ecNumber evidence="8">3.1.-.-</ecNumber>
    </submittedName>
</protein>
<evidence type="ECO:0000256" key="3">
    <source>
        <dbReference type="ARBA" id="ARBA00022759"/>
    </source>
</evidence>
<proteinExistence type="inferred from homology"/>
<evidence type="ECO:0000256" key="2">
    <source>
        <dbReference type="ARBA" id="ARBA00022722"/>
    </source>
</evidence>
<feature type="domain" description="Endoribonuclease YicC-like N-terminal" evidence="6">
    <location>
        <begin position="8"/>
        <end position="164"/>
    </location>
</feature>
<dbReference type="EC" id="3.1.-.-" evidence="8"/>
<dbReference type="RefSeq" id="WP_306679310.1">
    <property type="nucleotide sequence ID" value="NZ_JAVDBT010000003.1"/>
</dbReference>
<dbReference type="GO" id="GO:0016787">
    <property type="term" value="F:hydrolase activity"/>
    <property type="evidence" value="ECO:0007669"/>
    <property type="project" value="UniProtKB-KW"/>
</dbReference>
<comment type="similarity">
    <text evidence="5">Belongs to the YicC/YloC family.</text>
</comment>
<evidence type="ECO:0000256" key="4">
    <source>
        <dbReference type="ARBA" id="ARBA00022801"/>
    </source>
</evidence>
<dbReference type="InterPro" id="IPR005229">
    <property type="entry name" value="YicC/YloC-like"/>
</dbReference>
<sequence>MTVSSTVSMTGFAARRGAALGFAWAWDIRSVNGKGLELRLRVPDWVDGLEASLRGELQKAIARGNVSLSLRLSREVGEAPGLRVNEEVLSSTLAALARVEEVAMAAGLTLAQPTSADVLGMRGVLDHAAAEEDTGPLRAAILADLPALLADFNAMRAGEGAALAGVITGQLDQIEALLRDAKAQSLARRDKAGDALRQSLARLLENAEGLDETRIAQELAILAVKQDVTEETDRLGAHIAAARALLTEKGPVGRKFDFMMQEFLREANTLLSKSQDLALTRTGLDLKTVIDQMREQVQNVE</sequence>
<dbReference type="PANTHER" id="PTHR30636:SF3">
    <property type="entry name" value="UPF0701 PROTEIN YICC"/>
    <property type="match status" value="1"/>
</dbReference>
<reference evidence="8 9" key="1">
    <citation type="submission" date="2023-08" db="EMBL/GenBank/DDBJ databases">
        <title>Characterization of two Paracoccaceae strains isolated from Phycosphere and proposal of Xinfangfangia lacusdiani sp. nov.</title>
        <authorList>
            <person name="Deng Y."/>
            <person name="Zhang Y.Q."/>
        </authorList>
    </citation>
    <scope>NUCLEOTIDE SEQUENCE [LARGE SCALE GENOMIC DNA]</scope>
    <source>
        <strain evidence="8 9">CPCC 101601</strain>
    </source>
</reference>
<evidence type="ECO:0000313" key="8">
    <source>
        <dbReference type="EMBL" id="MDQ2065624.1"/>
    </source>
</evidence>
<keyword evidence="3" id="KW-0255">Endonuclease</keyword>
<dbReference type="NCBIfam" id="TIGR00255">
    <property type="entry name" value="YicC/YloC family endoribonuclease"/>
    <property type="match status" value="1"/>
</dbReference>
<dbReference type="Pfam" id="PF03755">
    <property type="entry name" value="YicC-like_N"/>
    <property type="match status" value="1"/>
</dbReference>
<accession>A0ABU0VV85</accession>
<dbReference type="InterPro" id="IPR013527">
    <property type="entry name" value="YicC-like_N"/>
</dbReference>
<evidence type="ECO:0000256" key="1">
    <source>
        <dbReference type="ARBA" id="ARBA00001968"/>
    </source>
</evidence>
<evidence type="ECO:0000259" key="7">
    <source>
        <dbReference type="Pfam" id="PF08340"/>
    </source>
</evidence>
<dbReference type="InterPro" id="IPR013551">
    <property type="entry name" value="YicC-like_C"/>
</dbReference>
<dbReference type="Proteomes" id="UP001239680">
    <property type="component" value="Unassembled WGS sequence"/>
</dbReference>
<keyword evidence="4 8" id="KW-0378">Hydrolase</keyword>
<comment type="caution">
    <text evidence="8">The sequence shown here is derived from an EMBL/GenBank/DDBJ whole genome shotgun (WGS) entry which is preliminary data.</text>
</comment>
<keyword evidence="2" id="KW-0540">Nuclease</keyword>
<feature type="domain" description="Endoribonuclease YicC-like C-terminal" evidence="7">
    <location>
        <begin position="188"/>
        <end position="301"/>
    </location>
</feature>
<comment type="cofactor">
    <cofactor evidence="1">
        <name>a divalent metal cation</name>
        <dbReference type="ChEBI" id="CHEBI:60240"/>
    </cofactor>
</comment>
<keyword evidence="9" id="KW-1185">Reference proteome</keyword>